<organism evidence="1 2">
    <name type="scientific">Trifolium medium</name>
    <dbReference type="NCBI Taxonomy" id="97028"/>
    <lineage>
        <taxon>Eukaryota</taxon>
        <taxon>Viridiplantae</taxon>
        <taxon>Streptophyta</taxon>
        <taxon>Embryophyta</taxon>
        <taxon>Tracheophyta</taxon>
        <taxon>Spermatophyta</taxon>
        <taxon>Magnoliopsida</taxon>
        <taxon>eudicotyledons</taxon>
        <taxon>Gunneridae</taxon>
        <taxon>Pentapetalae</taxon>
        <taxon>rosids</taxon>
        <taxon>fabids</taxon>
        <taxon>Fabales</taxon>
        <taxon>Fabaceae</taxon>
        <taxon>Papilionoideae</taxon>
        <taxon>50 kb inversion clade</taxon>
        <taxon>NPAAA clade</taxon>
        <taxon>Hologalegina</taxon>
        <taxon>IRL clade</taxon>
        <taxon>Trifolieae</taxon>
        <taxon>Trifolium</taxon>
    </lineage>
</organism>
<sequence>KSLRGIRTSDVQSPVFTSVVEPTWNPFTYNDDDLYVGSGTEVESDMANFKAANVVPREYTWQQKKKFIRDARQYWWDDPYLYKEGSDGIMRRCASGAEAGNIMWHCHSSDYGGHHSNISKRNEMPQKGILEVEPFDCWGIDFMGPFPPSDNKLYILAYDNAAIYKEKTKRFHDKKLRPQEFEPGRQALMYNSRFKFTAGKLRSKWTGPLIITKVSPYGVVELFYPKTSSTFQARDVKHALNGRQPIIITKIQKYFIFRERNAEFDQVNITEENNSAAIVPR</sequence>
<gene>
    <name evidence="1" type="ORF">A2U01_0006756</name>
</gene>
<dbReference type="PANTHER" id="PTHR47266">
    <property type="entry name" value="ENDONUCLEASE-RELATED"/>
    <property type="match status" value="1"/>
</dbReference>
<comment type="caution">
    <text evidence="1">The sequence shown here is derived from an EMBL/GenBank/DDBJ whole genome shotgun (WGS) entry which is preliminary data.</text>
</comment>
<dbReference type="Proteomes" id="UP000265520">
    <property type="component" value="Unassembled WGS sequence"/>
</dbReference>
<evidence type="ECO:0008006" key="3">
    <source>
        <dbReference type="Google" id="ProtNLM"/>
    </source>
</evidence>
<protein>
    <recommendedName>
        <fullName evidence="3">Reverse transcriptase domain-containing protein</fullName>
    </recommendedName>
</protein>
<accession>A0A392MI37</accession>
<evidence type="ECO:0000313" key="2">
    <source>
        <dbReference type="Proteomes" id="UP000265520"/>
    </source>
</evidence>
<dbReference type="EMBL" id="LXQA010009360">
    <property type="protein sequence ID" value="MCH85904.1"/>
    <property type="molecule type" value="Genomic_DNA"/>
</dbReference>
<reference evidence="1 2" key="1">
    <citation type="journal article" date="2018" name="Front. Plant Sci.">
        <title>Red Clover (Trifolium pratense) and Zigzag Clover (T. medium) - A Picture of Genomic Similarities and Differences.</title>
        <authorList>
            <person name="Dluhosova J."/>
            <person name="Istvanek J."/>
            <person name="Nedelnik J."/>
            <person name="Repkova J."/>
        </authorList>
    </citation>
    <scope>NUCLEOTIDE SEQUENCE [LARGE SCALE GENOMIC DNA]</scope>
    <source>
        <strain evidence="2">cv. 10/8</strain>
        <tissue evidence="1">Leaf</tissue>
    </source>
</reference>
<feature type="non-terminal residue" evidence="1">
    <location>
        <position position="1"/>
    </location>
</feature>
<evidence type="ECO:0000313" key="1">
    <source>
        <dbReference type="EMBL" id="MCH85904.1"/>
    </source>
</evidence>
<keyword evidence="2" id="KW-1185">Reference proteome</keyword>
<dbReference type="AlphaFoldDB" id="A0A392MI37"/>
<name>A0A392MI37_9FABA</name>
<dbReference type="InterPro" id="IPR052160">
    <property type="entry name" value="Gypsy_RT_Integrase-like"/>
</dbReference>
<proteinExistence type="predicted"/>